<evidence type="ECO:0000256" key="1">
    <source>
        <dbReference type="SAM" id="MobiDB-lite"/>
    </source>
</evidence>
<dbReference type="AlphaFoldDB" id="A0A1M2VQB3"/>
<protein>
    <recommendedName>
        <fullName evidence="2">Protein kinase domain-containing protein</fullName>
    </recommendedName>
</protein>
<reference evidence="3 4" key="1">
    <citation type="submission" date="2016-10" db="EMBL/GenBank/DDBJ databases">
        <title>Genome sequence of the basidiomycete white-rot fungus Trametes pubescens.</title>
        <authorList>
            <person name="Makela M.R."/>
            <person name="Granchi Z."/>
            <person name="Peng M."/>
            <person name="De Vries R.P."/>
            <person name="Grigoriev I."/>
            <person name="Riley R."/>
            <person name="Hilden K."/>
        </authorList>
    </citation>
    <scope>NUCLEOTIDE SEQUENCE [LARGE SCALE GENOMIC DNA]</scope>
    <source>
        <strain evidence="3 4">FBCC735</strain>
    </source>
</reference>
<evidence type="ECO:0000259" key="2">
    <source>
        <dbReference type="PROSITE" id="PS50011"/>
    </source>
</evidence>
<dbReference type="OMA" id="NATPCEL"/>
<feature type="region of interest" description="Disordered" evidence="1">
    <location>
        <begin position="1"/>
        <end position="20"/>
    </location>
</feature>
<dbReference type="GO" id="GO:0005524">
    <property type="term" value="F:ATP binding"/>
    <property type="evidence" value="ECO:0007669"/>
    <property type="project" value="InterPro"/>
</dbReference>
<dbReference type="InterPro" id="IPR000719">
    <property type="entry name" value="Prot_kinase_dom"/>
</dbReference>
<dbReference type="Gene3D" id="1.10.510.10">
    <property type="entry name" value="Transferase(Phosphotransferase) domain 1"/>
    <property type="match status" value="1"/>
</dbReference>
<name>A0A1M2VQB3_TRAPU</name>
<dbReference type="SUPFAM" id="SSF56112">
    <property type="entry name" value="Protein kinase-like (PK-like)"/>
    <property type="match status" value="1"/>
</dbReference>
<organism evidence="3 4">
    <name type="scientific">Trametes pubescens</name>
    <name type="common">White-rot fungus</name>
    <dbReference type="NCBI Taxonomy" id="154538"/>
    <lineage>
        <taxon>Eukaryota</taxon>
        <taxon>Fungi</taxon>
        <taxon>Dikarya</taxon>
        <taxon>Basidiomycota</taxon>
        <taxon>Agaricomycotina</taxon>
        <taxon>Agaricomycetes</taxon>
        <taxon>Polyporales</taxon>
        <taxon>Polyporaceae</taxon>
        <taxon>Trametes</taxon>
    </lineage>
</organism>
<sequence>MGSPEMTPHGLAKANTGTPTGTPIELSASFSQDCLGYIEISGLARANNGEFVALKIPREVPDPLSDDENYCDSNGLPIGEPPRRDRATLPWSGSETTLKLKMGKLIGAGRSGWVYAVEVISSPPECTFSIPPLVVKIAKQKGGRRISEEAEAYDQLRGVQGTAVALCYGYFRRPVNLQELSIGPWDPKCTFPRSKETFDVHNMPHPCASLSILLLERLGKSLRDTVDPSRPDSLRNIPSEVLHEQLLEMCQAVFQFDLVHQDIRPENILRASLTAPARASSSDTSRPANPWRLVDWEKVIKMRRPSKYSDPFSVYSSVIQDMMEDECPALYDAEDMLKRREERRARKLVEKVKSE</sequence>
<dbReference type="OrthoDB" id="2792339at2759"/>
<dbReference type="GO" id="GO:0004672">
    <property type="term" value="F:protein kinase activity"/>
    <property type="evidence" value="ECO:0007669"/>
    <property type="project" value="InterPro"/>
</dbReference>
<dbReference type="PROSITE" id="PS50011">
    <property type="entry name" value="PROTEIN_KINASE_DOM"/>
    <property type="match status" value="1"/>
</dbReference>
<comment type="caution">
    <text evidence="3">The sequence shown here is derived from an EMBL/GenBank/DDBJ whole genome shotgun (WGS) entry which is preliminary data.</text>
</comment>
<proteinExistence type="predicted"/>
<dbReference type="Proteomes" id="UP000184267">
    <property type="component" value="Unassembled WGS sequence"/>
</dbReference>
<gene>
    <name evidence="3" type="ORF">TRAPUB_13779</name>
</gene>
<evidence type="ECO:0000313" key="4">
    <source>
        <dbReference type="Proteomes" id="UP000184267"/>
    </source>
</evidence>
<dbReference type="EMBL" id="MNAD01000881">
    <property type="protein sequence ID" value="OJT09748.1"/>
    <property type="molecule type" value="Genomic_DNA"/>
</dbReference>
<accession>A0A1M2VQB3</accession>
<dbReference type="InterPro" id="IPR011009">
    <property type="entry name" value="Kinase-like_dom_sf"/>
</dbReference>
<keyword evidence="4" id="KW-1185">Reference proteome</keyword>
<feature type="domain" description="Protein kinase" evidence="2">
    <location>
        <begin position="100"/>
        <end position="355"/>
    </location>
</feature>
<evidence type="ECO:0000313" key="3">
    <source>
        <dbReference type="EMBL" id="OJT09748.1"/>
    </source>
</evidence>